<dbReference type="AlphaFoldDB" id="A0A929KUQ3"/>
<organism evidence="2 3">
    <name type="scientific">Mucilaginibacter myungsuensis</name>
    <dbReference type="NCBI Taxonomy" id="649104"/>
    <lineage>
        <taxon>Bacteria</taxon>
        <taxon>Pseudomonadati</taxon>
        <taxon>Bacteroidota</taxon>
        <taxon>Sphingobacteriia</taxon>
        <taxon>Sphingobacteriales</taxon>
        <taxon>Sphingobacteriaceae</taxon>
        <taxon>Mucilaginibacter</taxon>
    </lineage>
</organism>
<reference evidence="2" key="1">
    <citation type="submission" date="2020-10" db="EMBL/GenBank/DDBJ databases">
        <title>Mucilaginibacter mali sp. nov., isolated from rhizosphere soil of apple orchard.</title>
        <authorList>
            <person name="Lee J.-S."/>
            <person name="Kim H.S."/>
            <person name="Kim J.-S."/>
        </authorList>
    </citation>
    <scope>NUCLEOTIDE SEQUENCE</scope>
    <source>
        <strain evidence="2">KCTC 22746</strain>
    </source>
</reference>
<comment type="caution">
    <text evidence="2">The sequence shown here is derived from an EMBL/GenBank/DDBJ whole genome shotgun (WGS) entry which is preliminary data.</text>
</comment>
<dbReference type="Proteomes" id="UP000622475">
    <property type="component" value="Unassembled WGS sequence"/>
</dbReference>
<name>A0A929KUQ3_9SPHI</name>
<protein>
    <recommendedName>
        <fullName evidence="4">Glycosyl hydrolase family 71</fullName>
    </recommendedName>
</protein>
<sequence>MKRLVFFLLLSLPSLTYAQFPVPNYPVTDALGRKLLEHKDVGGPKKGKYIALFYWVWHSHFAAQAPLDASKVMAVKPEAIHDFNDPIWRLQDGNTFFWGEPLFGYYRNTDPWVLRKHAVMLADAGVDVIILDSTNGLTFPDAYEALFKAFDEARKDGINAPAIAHILPFGPTPQARDELTQLYRNVYKPGRYKDLWFMWEGKPLVMAYPEIAGGQDSLQREMKAFFTFRPGQPVYDKGPQRKDHWGWLEIYPQHGFGKKADGGFEEAVVGVAQNWSKKDGLTAMNAPGAFGRSYTSAKDRHTEIGSVNYGHNFQEQWDQALKINPDLIFITGWNEWIAGRAKEWQKQPNAFPDEFDQEFSRDIEPMKGGHGDNYYYQMVANIRRFKGVTAPEEANGLASPGTGKSFVNWSKVTPEFIASKGTTIHRDEDGWKGTHYVNKTGRNDIVSAKVAVDAQYIYFQVSTKAKLSPATDPAWMRLFINIDNNYNTGWQGYDLVINRSSPGKKALVERSAKGWNWTKVADVNYRIDGNTLELKIPRSVIKQKGLVDIQFKWSDNMQVDGDINEFIISGDVAPSGRFNYRYLNKGK</sequence>
<feature type="chain" id="PRO_5037380912" description="Glycosyl hydrolase family 71" evidence="1">
    <location>
        <begin position="19"/>
        <end position="587"/>
    </location>
</feature>
<proteinExistence type="predicted"/>
<feature type="signal peptide" evidence="1">
    <location>
        <begin position="1"/>
        <end position="18"/>
    </location>
</feature>
<dbReference type="Gene3D" id="3.20.20.80">
    <property type="entry name" value="Glycosidases"/>
    <property type="match status" value="1"/>
</dbReference>
<keyword evidence="3" id="KW-1185">Reference proteome</keyword>
<dbReference type="RefSeq" id="WP_194110711.1">
    <property type="nucleotide sequence ID" value="NZ_JADFFL010000002.1"/>
</dbReference>
<evidence type="ECO:0000256" key="1">
    <source>
        <dbReference type="SAM" id="SignalP"/>
    </source>
</evidence>
<accession>A0A929KUQ3</accession>
<keyword evidence="1" id="KW-0732">Signal</keyword>
<gene>
    <name evidence="2" type="ORF">IRJ16_06490</name>
</gene>
<dbReference type="EMBL" id="JADFFL010000002">
    <property type="protein sequence ID" value="MBE9661527.1"/>
    <property type="molecule type" value="Genomic_DNA"/>
</dbReference>
<evidence type="ECO:0008006" key="4">
    <source>
        <dbReference type="Google" id="ProtNLM"/>
    </source>
</evidence>
<evidence type="ECO:0000313" key="2">
    <source>
        <dbReference type="EMBL" id="MBE9661527.1"/>
    </source>
</evidence>
<evidence type="ECO:0000313" key="3">
    <source>
        <dbReference type="Proteomes" id="UP000622475"/>
    </source>
</evidence>